<dbReference type="InterPro" id="IPR036188">
    <property type="entry name" value="FAD/NAD-bd_sf"/>
</dbReference>
<keyword evidence="5" id="KW-0560">Oxidoreductase</keyword>
<evidence type="ECO:0000256" key="1">
    <source>
        <dbReference type="ARBA" id="ARBA00001974"/>
    </source>
</evidence>
<dbReference type="RefSeq" id="WP_190107532.1">
    <property type="nucleotide sequence ID" value="NZ_BMVB01000001.1"/>
</dbReference>
<name>A0A918TDK2_STRCJ</name>
<comment type="caution">
    <text evidence="9">The sequence shown here is derived from an EMBL/GenBank/DDBJ whole genome shotgun (WGS) entry which is preliminary data.</text>
</comment>
<dbReference type="SUPFAM" id="SSF51905">
    <property type="entry name" value="FAD/NAD(P)-binding domain"/>
    <property type="match status" value="1"/>
</dbReference>
<comment type="similarity">
    <text evidence="2">Belongs to the GMC oxidoreductase family.</text>
</comment>
<dbReference type="PANTHER" id="PTHR42784:SF1">
    <property type="entry name" value="PYRANOSE 2-OXIDASE"/>
    <property type="match status" value="1"/>
</dbReference>
<dbReference type="InterPro" id="IPR000172">
    <property type="entry name" value="GMC_OxRdtase_N"/>
</dbReference>
<protein>
    <submittedName>
        <fullName evidence="9">Glucose dehydrogenase</fullName>
    </submittedName>
</protein>
<feature type="domain" description="FAD-dependent oxidoreductase 2 FAD-binding" evidence="7">
    <location>
        <begin position="12"/>
        <end position="58"/>
    </location>
</feature>
<dbReference type="SUPFAM" id="SSF54373">
    <property type="entry name" value="FAD-linked reductases, C-terminal domain"/>
    <property type="match status" value="1"/>
</dbReference>
<dbReference type="AlphaFoldDB" id="A0A918TDK2"/>
<evidence type="ECO:0000256" key="5">
    <source>
        <dbReference type="ARBA" id="ARBA00023002"/>
    </source>
</evidence>
<organism evidence="9 10">
    <name type="scientific">Streptomyces cinnamoneus</name>
    <name type="common">Streptoverticillium cinnamoneum</name>
    <dbReference type="NCBI Taxonomy" id="53446"/>
    <lineage>
        <taxon>Bacteria</taxon>
        <taxon>Bacillati</taxon>
        <taxon>Actinomycetota</taxon>
        <taxon>Actinomycetes</taxon>
        <taxon>Kitasatosporales</taxon>
        <taxon>Streptomycetaceae</taxon>
        <taxon>Streptomyces</taxon>
        <taxon>Streptomyces cinnamoneus group</taxon>
    </lineage>
</organism>
<dbReference type="InterPro" id="IPR051473">
    <property type="entry name" value="P2Ox-like"/>
</dbReference>
<dbReference type="InterPro" id="IPR007867">
    <property type="entry name" value="GMC_OxRtase_C"/>
</dbReference>
<dbReference type="GO" id="GO:0016614">
    <property type="term" value="F:oxidoreductase activity, acting on CH-OH group of donors"/>
    <property type="evidence" value="ECO:0007669"/>
    <property type="project" value="InterPro"/>
</dbReference>
<dbReference type="PANTHER" id="PTHR42784">
    <property type="entry name" value="PYRANOSE 2-OXIDASE"/>
    <property type="match status" value="1"/>
</dbReference>
<dbReference type="Pfam" id="PF00732">
    <property type="entry name" value="GMC_oxred_N"/>
    <property type="match status" value="1"/>
</dbReference>
<dbReference type="InterPro" id="IPR003953">
    <property type="entry name" value="FAD-dep_OxRdtase_2_FAD-bd"/>
</dbReference>
<accession>A0A918TDK2</accession>
<keyword evidence="4" id="KW-0274">FAD</keyword>
<comment type="cofactor">
    <cofactor evidence="1">
        <name>FAD</name>
        <dbReference type="ChEBI" id="CHEBI:57692"/>
    </cofactor>
</comment>
<dbReference type="EMBL" id="BMVB01000001">
    <property type="protein sequence ID" value="GHC32315.1"/>
    <property type="molecule type" value="Genomic_DNA"/>
</dbReference>
<sequence length="604" mass="65381">MAEGTPPQEPADIVVIGSGAGGAPVAHTLVRAGHRVVMLEKGPLLRTQAQSPQGLSDFKRDESFATGAEKRITVPGVANTGEAYFSSHVEPDLNDEPHVYRDGDGADRVTIEGYTAQVVGGGTQLYGGVSPRFTPDDLRLRSFNEGRGDLRADPGGDVLREARDWPVDYAALEPYYTRAEELIGINGTWEGQAKTPSADRYQPPLAPNPISAYAAAGMDALGMRRYRTPLAVITRDHAPSGRTVPRDPESIKTAFVNRYGDPLGLKSNTWVSLLAPLRGGAGRGGFELRANCTVTHLEADGARVARVHYRDPAGRPRVLAARTVVVACSAIESVRLLRLSALLDAAFERRINGNGLLGAYFLTHCFGGAQCVVPERADKSRTLDSDWATDHCARAEWIREQGLWAGGVIYNNTSDGALPLSLARTWHAMDMDSIWKGYLYDTSLVGDGFEDYLEQSFGRRLSVAFMANQVPQRTNRIELHPTVKDKWGRPAAHILKTWHGHDRALMDTLAEQCRRILAGGGRTGDLSSGSVGHSVVRIANHVLGGARFGTDPADSVLDADCRAWNFDNLYVTDGSFMPTSGSANPTLTIEANAFRVADTLLGRV</sequence>
<keyword evidence="3" id="KW-0285">Flavoprotein</keyword>
<evidence type="ECO:0000259" key="7">
    <source>
        <dbReference type="Pfam" id="PF00890"/>
    </source>
</evidence>
<feature type="domain" description="Glucose-methanol-choline oxidoreductase N-terminal" evidence="6">
    <location>
        <begin position="244"/>
        <end position="342"/>
    </location>
</feature>
<gene>
    <name evidence="9" type="ORF">GCM10010507_00650</name>
</gene>
<feature type="domain" description="Glucose-methanol-choline oxidoreductase C-terminal" evidence="8">
    <location>
        <begin position="471"/>
        <end position="593"/>
    </location>
</feature>
<dbReference type="GO" id="GO:0050660">
    <property type="term" value="F:flavin adenine dinucleotide binding"/>
    <property type="evidence" value="ECO:0007669"/>
    <property type="project" value="InterPro"/>
</dbReference>
<dbReference type="Proteomes" id="UP000646244">
    <property type="component" value="Unassembled WGS sequence"/>
</dbReference>
<dbReference type="Gene3D" id="3.50.50.60">
    <property type="entry name" value="FAD/NAD(P)-binding domain"/>
    <property type="match status" value="2"/>
</dbReference>
<proteinExistence type="inferred from homology"/>
<dbReference type="Pfam" id="PF05199">
    <property type="entry name" value="GMC_oxred_C"/>
    <property type="match status" value="1"/>
</dbReference>
<dbReference type="Pfam" id="PF00890">
    <property type="entry name" value="FAD_binding_2"/>
    <property type="match status" value="1"/>
</dbReference>
<evidence type="ECO:0000256" key="2">
    <source>
        <dbReference type="ARBA" id="ARBA00010790"/>
    </source>
</evidence>
<evidence type="ECO:0000259" key="8">
    <source>
        <dbReference type="Pfam" id="PF05199"/>
    </source>
</evidence>
<evidence type="ECO:0000259" key="6">
    <source>
        <dbReference type="Pfam" id="PF00732"/>
    </source>
</evidence>
<reference evidence="9" key="1">
    <citation type="journal article" date="2014" name="Int. J. Syst. Evol. Microbiol.">
        <title>Complete genome sequence of Corynebacterium casei LMG S-19264T (=DSM 44701T), isolated from a smear-ripened cheese.</title>
        <authorList>
            <consortium name="US DOE Joint Genome Institute (JGI-PGF)"/>
            <person name="Walter F."/>
            <person name="Albersmeier A."/>
            <person name="Kalinowski J."/>
            <person name="Ruckert C."/>
        </authorList>
    </citation>
    <scope>NUCLEOTIDE SEQUENCE</scope>
    <source>
        <strain evidence="9">JCM 4633</strain>
    </source>
</reference>
<evidence type="ECO:0000313" key="10">
    <source>
        <dbReference type="Proteomes" id="UP000646244"/>
    </source>
</evidence>
<reference evidence="9" key="2">
    <citation type="submission" date="2020-09" db="EMBL/GenBank/DDBJ databases">
        <authorList>
            <person name="Sun Q."/>
            <person name="Ohkuma M."/>
        </authorList>
    </citation>
    <scope>NUCLEOTIDE SEQUENCE</scope>
    <source>
        <strain evidence="9">JCM 4633</strain>
    </source>
</reference>
<evidence type="ECO:0000256" key="4">
    <source>
        <dbReference type="ARBA" id="ARBA00022827"/>
    </source>
</evidence>
<evidence type="ECO:0000256" key="3">
    <source>
        <dbReference type="ARBA" id="ARBA00022630"/>
    </source>
</evidence>
<evidence type="ECO:0000313" key="9">
    <source>
        <dbReference type="EMBL" id="GHC32315.1"/>
    </source>
</evidence>